<gene>
    <name evidence="2" type="ORF">EV189_0172</name>
</gene>
<dbReference type="AlphaFoldDB" id="A0A4Q7NX12"/>
<dbReference type="PANTHER" id="PTHR43157">
    <property type="entry name" value="PHOSPHATIDYLINOSITOL-GLYCAN BIOSYNTHESIS CLASS F PROTEIN-RELATED"/>
    <property type="match status" value="1"/>
</dbReference>
<keyword evidence="1" id="KW-0560">Oxidoreductase</keyword>
<comment type="caution">
    <text evidence="2">The sequence shown here is derived from an EMBL/GenBank/DDBJ whole genome shotgun (WGS) entry which is preliminary data.</text>
</comment>
<evidence type="ECO:0000313" key="3">
    <source>
        <dbReference type="Proteomes" id="UP000293638"/>
    </source>
</evidence>
<dbReference type="Pfam" id="PF00106">
    <property type="entry name" value="adh_short"/>
    <property type="match status" value="1"/>
</dbReference>
<organism evidence="2 3">
    <name type="scientific">Motilibacter rhizosphaerae</name>
    <dbReference type="NCBI Taxonomy" id="598652"/>
    <lineage>
        <taxon>Bacteria</taxon>
        <taxon>Bacillati</taxon>
        <taxon>Actinomycetota</taxon>
        <taxon>Actinomycetes</taxon>
        <taxon>Motilibacterales</taxon>
        <taxon>Motilibacteraceae</taxon>
        <taxon>Motilibacter</taxon>
    </lineage>
</organism>
<accession>A0A4Q7NX12</accession>
<dbReference type="GO" id="GO:0016491">
    <property type="term" value="F:oxidoreductase activity"/>
    <property type="evidence" value="ECO:0007669"/>
    <property type="project" value="UniProtKB-KW"/>
</dbReference>
<dbReference type="SUPFAM" id="SSF51735">
    <property type="entry name" value="NAD(P)-binding Rossmann-fold domains"/>
    <property type="match status" value="1"/>
</dbReference>
<keyword evidence="3" id="KW-1185">Reference proteome</keyword>
<evidence type="ECO:0000313" key="2">
    <source>
        <dbReference type="EMBL" id="RZS90942.1"/>
    </source>
</evidence>
<name>A0A4Q7NX12_9ACTN</name>
<sequence length="253" mass="26479">MARILVTGSAQGIGRQTAADLVGLGHEVVVHGRDDARGRAALDAVPGAAGVVVGDLSSLASTRALAQSAGAYDVVVHNAGVGGDGKRETTVDGLSRIFQVNVLAPYVLTALLPAPQRAIYLSSGLQASGRLDLDDPQWERRRWDGMQAYCDSKLADVLLALWVARRSPGTVSNAVDPGWIRTAMGGRGAPGSPEEGADTQVWLATSDEPAAVASGRYLKGRREQQPNPAARDERLQDRLVELCARLSGVAPAA</sequence>
<dbReference type="RefSeq" id="WP_130491064.1">
    <property type="nucleotide sequence ID" value="NZ_SGXD01000001.1"/>
</dbReference>
<dbReference type="InterPro" id="IPR002347">
    <property type="entry name" value="SDR_fam"/>
</dbReference>
<protein>
    <submittedName>
        <fullName evidence="2">NAD(P)-dependent dehydrogenase (Short-subunit alcohol dehydrogenase family)</fullName>
    </submittedName>
</protein>
<dbReference type="Proteomes" id="UP000293638">
    <property type="component" value="Unassembled WGS sequence"/>
</dbReference>
<reference evidence="2 3" key="1">
    <citation type="submission" date="2019-02" db="EMBL/GenBank/DDBJ databases">
        <title>Genomic Encyclopedia of Type Strains, Phase IV (KMG-IV): sequencing the most valuable type-strain genomes for metagenomic binning, comparative biology and taxonomic classification.</title>
        <authorList>
            <person name="Goeker M."/>
        </authorList>
    </citation>
    <scope>NUCLEOTIDE SEQUENCE [LARGE SCALE GENOMIC DNA]</scope>
    <source>
        <strain evidence="2 3">DSM 45622</strain>
    </source>
</reference>
<dbReference type="Gene3D" id="3.40.50.720">
    <property type="entry name" value="NAD(P)-binding Rossmann-like Domain"/>
    <property type="match status" value="1"/>
</dbReference>
<evidence type="ECO:0000256" key="1">
    <source>
        <dbReference type="ARBA" id="ARBA00023002"/>
    </source>
</evidence>
<dbReference type="PRINTS" id="PR00081">
    <property type="entry name" value="GDHRDH"/>
</dbReference>
<dbReference type="EMBL" id="SGXD01000001">
    <property type="protein sequence ID" value="RZS90942.1"/>
    <property type="molecule type" value="Genomic_DNA"/>
</dbReference>
<dbReference type="OrthoDB" id="9785826at2"/>
<dbReference type="PANTHER" id="PTHR43157:SF31">
    <property type="entry name" value="PHOSPHATIDYLINOSITOL-GLYCAN BIOSYNTHESIS CLASS F PROTEIN"/>
    <property type="match status" value="1"/>
</dbReference>
<dbReference type="InterPro" id="IPR036291">
    <property type="entry name" value="NAD(P)-bd_dom_sf"/>
</dbReference>
<proteinExistence type="predicted"/>